<proteinExistence type="predicted"/>
<reference evidence="2" key="1">
    <citation type="submission" date="2023-07" db="EMBL/GenBank/DDBJ databases">
        <title>Structural and functional analysis of rice phyllospheric bacteria for their antimicrobial properties and defense elicitation against blast disease.</title>
        <authorList>
            <person name="Sahu K.P."/>
            <person name="Asharani P."/>
            <person name="Kumar M."/>
            <person name="Reddy B."/>
            <person name="Kumar A."/>
        </authorList>
    </citation>
    <scope>NUCLEOTIDE SEQUENCE [LARGE SCALE GENOMIC DNA]</scope>
    <source>
        <strain evidence="2">OsEp_Plm_30P10</strain>
    </source>
</reference>
<dbReference type="Pfam" id="PF10798">
    <property type="entry name" value="YmgB"/>
    <property type="match status" value="1"/>
</dbReference>
<sequence>MKTSQLFTTQVENNHNIHAASVGNSVEKEVIAGIYKQLSAIKMRVSQKDIILVLLEKLETESDYQKQDIYRRSLEMIIQRPGDETDV</sequence>
<dbReference type="Gene3D" id="1.20.5.5260">
    <property type="match status" value="1"/>
</dbReference>
<evidence type="ECO:0000313" key="1">
    <source>
        <dbReference type="EMBL" id="MDZ7278081.1"/>
    </source>
</evidence>
<dbReference type="RefSeq" id="WP_322542100.1">
    <property type="nucleotide sequence ID" value="NZ_JAOBTT010000001.1"/>
</dbReference>
<organism evidence="1 2">
    <name type="scientific">Pantoea eucrina</name>
    <dbReference type="NCBI Taxonomy" id="472693"/>
    <lineage>
        <taxon>Bacteria</taxon>
        <taxon>Pseudomonadati</taxon>
        <taxon>Pseudomonadota</taxon>
        <taxon>Gammaproteobacteria</taxon>
        <taxon>Enterobacterales</taxon>
        <taxon>Erwiniaceae</taxon>
        <taxon>Pantoea</taxon>
    </lineage>
</organism>
<comment type="caution">
    <text evidence="1">The sequence shown here is derived from an EMBL/GenBank/DDBJ whole genome shotgun (WGS) entry which is preliminary data.</text>
</comment>
<dbReference type="EMBL" id="JAOBTT010000001">
    <property type="protein sequence ID" value="MDZ7278081.1"/>
    <property type="molecule type" value="Genomic_DNA"/>
</dbReference>
<gene>
    <name evidence="1" type="ORF">N4G40_07310</name>
</gene>
<evidence type="ECO:0000313" key="2">
    <source>
        <dbReference type="Proteomes" id="UP001288620"/>
    </source>
</evidence>
<keyword evidence="2" id="KW-1185">Reference proteome</keyword>
<name>A0ABU5LED9_9GAMM</name>
<dbReference type="Proteomes" id="UP001288620">
    <property type="component" value="Unassembled WGS sequence"/>
</dbReference>
<protein>
    <submittedName>
        <fullName evidence="1">Biofilm development regulator YmgB/AriR family protein</fullName>
    </submittedName>
</protein>
<dbReference type="InterPro" id="IPR024753">
    <property type="entry name" value="AriR"/>
</dbReference>
<accession>A0ABU5LED9</accession>